<evidence type="ECO:0000313" key="3">
    <source>
        <dbReference type="Proteomes" id="UP001168972"/>
    </source>
</evidence>
<proteinExistence type="predicted"/>
<comment type="caution">
    <text evidence="2">The sequence shown here is derived from an EMBL/GenBank/DDBJ whole genome shotgun (WGS) entry which is preliminary data.</text>
</comment>
<evidence type="ECO:0000256" key="1">
    <source>
        <dbReference type="SAM" id="MobiDB-lite"/>
    </source>
</evidence>
<reference evidence="2" key="2">
    <citation type="submission" date="2023-03" db="EMBL/GenBank/DDBJ databases">
        <authorList>
            <person name="Inwood S.N."/>
            <person name="Skelly J.G."/>
            <person name="Guhlin J."/>
            <person name="Harrop T.W.R."/>
            <person name="Goldson S.G."/>
            <person name="Dearden P.K."/>
        </authorList>
    </citation>
    <scope>NUCLEOTIDE SEQUENCE</scope>
    <source>
        <strain evidence="2">Lincoln</strain>
        <tissue evidence="2">Whole body</tissue>
    </source>
</reference>
<accession>A0AA39C7V3</accession>
<reference evidence="2" key="1">
    <citation type="journal article" date="2023" name="bioRxiv">
        <title>Scaffold-level genome assemblies of two parasitoid biocontrol wasps reveal the parthenogenesis mechanism and an associated novel virus.</title>
        <authorList>
            <person name="Inwood S."/>
            <person name="Skelly J."/>
            <person name="Guhlin J."/>
            <person name="Harrop T."/>
            <person name="Goldson S."/>
            <person name="Dearden P."/>
        </authorList>
    </citation>
    <scope>NUCLEOTIDE SEQUENCE</scope>
    <source>
        <strain evidence="2">Lincoln</strain>
        <tissue evidence="2">Whole body</tissue>
    </source>
</reference>
<feature type="region of interest" description="Disordered" evidence="1">
    <location>
        <begin position="1"/>
        <end position="33"/>
    </location>
</feature>
<evidence type="ECO:0000313" key="2">
    <source>
        <dbReference type="EMBL" id="KAK0159520.1"/>
    </source>
</evidence>
<feature type="compositionally biased region" description="Basic and acidic residues" evidence="1">
    <location>
        <begin position="21"/>
        <end position="30"/>
    </location>
</feature>
<name>A0AA39C7V3_MICHY</name>
<dbReference type="EMBL" id="JAQQBR010001850">
    <property type="protein sequence ID" value="KAK0159520.1"/>
    <property type="molecule type" value="Genomic_DNA"/>
</dbReference>
<sequence length="115" mass="13286">MEDTMRRGTTTRGEQWFSHRMTVDRDEKKATSNGLGAGALHFIRNRGSMRRQLMQGHNTNRVTELFPNEYEKTQKQRDSASFTTVTTPSAVDNVRNVLGSFDMKSEKRDRVTWDS</sequence>
<gene>
    <name evidence="2" type="ORF">PV327_010988</name>
</gene>
<dbReference type="Proteomes" id="UP001168972">
    <property type="component" value="Unassembled WGS sequence"/>
</dbReference>
<keyword evidence="3" id="KW-1185">Reference proteome</keyword>
<organism evidence="2 3">
    <name type="scientific">Microctonus hyperodae</name>
    <name type="common">Parasitoid wasp</name>
    <dbReference type="NCBI Taxonomy" id="165561"/>
    <lineage>
        <taxon>Eukaryota</taxon>
        <taxon>Metazoa</taxon>
        <taxon>Ecdysozoa</taxon>
        <taxon>Arthropoda</taxon>
        <taxon>Hexapoda</taxon>
        <taxon>Insecta</taxon>
        <taxon>Pterygota</taxon>
        <taxon>Neoptera</taxon>
        <taxon>Endopterygota</taxon>
        <taxon>Hymenoptera</taxon>
        <taxon>Apocrita</taxon>
        <taxon>Ichneumonoidea</taxon>
        <taxon>Braconidae</taxon>
        <taxon>Euphorinae</taxon>
        <taxon>Microctonus</taxon>
    </lineage>
</organism>
<dbReference type="AlphaFoldDB" id="A0AA39C7V3"/>
<protein>
    <submittedName>
        <fullName evidence="2">Uncharacterized protein</fullName>
    </submittedName>
</protein>